<comment type="cofactor">
    <cofactor evidence="1 3 5">
        <name>pyridoxal 5'-phosphate</name>
        <dbReference type="ChEBI" id="CHEBI:597326"/>
    </cofactor>
</comment>
<dbReference type="SUPFAM" id="SSF53383">
    <property type="entry name" value="PLP-dependent transferases"/>
    <property type="match status" value="1"/>
</dbReference>
<sequence>MSNKTWRTATQLVHGGIQRSAFDENSEGLFLTSGYIYETAEEQEATFKEEIKRYQYSRFANPTTGMFEERMAMIEGAKFCLATATGMAAINTALMAQLKAGDRVVASRALFGSSLFILNNILPRYGIETVLVDGGDLNQWEEALKQPTRVVLLETPSNPTLDIVDMQAVCDLAHASGARVIVDNVFATPILQKPMEFGADIVVYSTTKYVDGQGRTLGGAVLFNDEDLLKNEMMPFFRNTGPAMSPFNAWTQLKGLETMDIRVMKHSENATLLARFLENLKGVAKVNYPGLQAHPQHKLAMKQMRAGGPMLSFELDGGKDKAFAFENALNLVKICNNLGDTKSQITHPATTTHSKVDEAERLHLGISQGLLRLSVGLEDVEDIKEDLAQAAQIVYG</sequence>
<dbReference type="GO" id="GO:0005737">
    <property type="term" value="C:cytoplasm"/>
    <property type="evidence" value="ECO:0007669"/>
    <property type="project" value="TreeGrafter"/>
</dbReference>
<dbReference type="GO" id="GO:0071268">
    <property type="term" value="P:homocysteine biosynthetic process"/>
    <property type="evidence" value="ECO:0007669"/>
    <property type="project" value="InterPro"/>
</dbReference>
<comment type="catalytic activity">
    <reaction evidence="3">
        <text>O-succinyl-L-homoserine + hydrogen sulfide = L-homocysteine + succinate</text>
        <dbReference type="Rhea" id="RHEA:27826"/>
        <dbReference type="ChEBI" id="CHEBI:29919"/>
        <dbReference type="ChEBI" id="CHEBI:30031"/>
        <dbReference type="ChEBI" id="CHEBI:57661"/>
        <dbReference type="ChEBI" id="CHEBI:58199"/>
    </reaction>
</comment>
<dbReference type="GO" id="GO:0016846">
    <property type="term" value="F:carbon-sulfur lyase activity"/>
    <property type="evidence" value="ECO:0007669"/>
    <property type="project" value="TreeGrafter"/>
</dbReference>
<evidence type="ECO:0000313" key="6">
    <source>
        <dbReference type="EMBL" id="GGF68253.1"/>
    </source>
</evidence>
<name>A0A917C3I8_9PROT</name>
<comment type="similarity">
    <text evidence="3">Belongs to the trans-sulfuration enzymes family. MetZ subfamily.</text>
</comment>
<dbReference type="InterPro" id="IPR054542">
    <property type="entry name" value="Cys_met_metab_PP"/>
</dbReference>
<keyword evidence="3" id="KW-0028">Amino-acid biosynthesis</keyword>
<dbReference type="EC" id="2.5.1.-" evidence="3"/>
<dbReference type="InterPro" id="IPR015424">
    <property type="entry name" value="PyrdxlP-dep_Trfase"/>
</dbReference>
<comment type="caution">
    <text evidence="6">The sequence shown here is derived from an EMBL/GenBank/DDBJ whole genome shotgun (WGS) entry which is preliminary data.</text>
</comment>
<keyword evidence="3" id="KW-0808">Transferase</keyword>
<dbReference type="CDD" id="cd00614">
    <property type="entry name" value="CGS_like"/>
    <property type="match status" value="1"/>
</dbReference>
<dbReference type="PANTHER" id="PTHR11808">
    <property type="entry name" value="TRANS-SULFURATION ENZYME FAMILY MEMBER"/>
    <property type="match status" value="1"/>
</dbReference>
<evidence type="ECO:0000256" key="1">
    <source>
        <dbReference type="ARBA" id="ARBA00001933"/>
    </source>
</evidence>
<dbReference type="RefSeq" id="WP_188665201.1">
    <property type="nucleotide sequence ID" value="NZ_BMHV01000016.1"/>
</dbReference>
<gene>
    <name evidence="3 6" type="primary">metZ</name>
    <name evidence="6" type="ORF">GCM10011332_23040</name>
</gene>
<accession>A0A917C3I8</accession>
<dbReference type="InterPro" id="IPR006234">
    <property type="entry name" value="O-succ-hSer_sulfhydrylase"/>
</dbReference>
<protein>
    <recommendedName>
        <fullName evidence="3">O-succinylhomoserine sulfhydrylase</fullName>
        <shortName evidence="3">OSH sulfhydrylase</shortName>
        <shortName evidence="3">OSHS sulfhydrylase</shortName>
        <ecNumber evidence="3">2.5.1.-</ecNumber>
    </recommendedName>
</protein>
<keyword evidence="3" id="KW-0486">Methionine biosynthesis</keyword>
<comment type="function">
    <text evidence="3">Catalyzes the formation of L-homocysteine from O-succinyl-L-homoserine (OSHS) and hydrogen sulfide.</text>
</comment>
<dbReference type="InterPro" id="IPR015422">
    <property type="entry name" value="PyrdxlP-dep_Trfase_small"/>
</dbReference>
<reference evidence="6" key="1">
    <citation type="journal article" date="2014" name="Int. J. Syst. Evol. Microbiol.">
        <title>Complete genome sequence of Corynebacterium casei LMG S-19264T (=DSM 44701T), isolated from a smear-ripened cheese.</title>
        <authorList>
            <consortium name="US DOE Joint Genome Institute (JGI-PGF)"/>
            <person name="Walter F."/>
            <person name="Albersmeier A."/>
            <person name="Kalinowski J."/>
            <person name="Ruckert C."/>
        </authorList>
    </citation>
    <scope>NUCLEOTIDE SEQUENCE</scope>
    <source>
        <strain evidence="6">CGMCC 1.15254</strain>
    </source>
</reference>
<evidence type="ECO:0000256" key="5">
    <source>
        <dbReference type="RuleBase" id="RU362118"/>
    </source>
</evidence>
<dbReference type="Gene3D" id="3.90.1150.10">
    <property type="entry name" value="Aspartate Aminotransferase, domain 1"/>
    <property type="match status" value="1"/>
</dbReference>
<dbReference type="GO" id="GO:0030170">
    <property type="term" value="F:pyridoxal phosphate binding"/>
    <property type="evidence" value="ECO:0007669"/>
    <property type="project" value="UniProtKB-UniRule"/>
</dbReference>
<dbReference type="PROSITE" id="PS00868">
    <property type="entry name" value="CYS_MET_METAB_PP"/>
    <property type="match status" value="1"/>
</dbReference>
<dbReference type="GO" id="GO:0019346">
    <property type="term" value="P:transsulfuration"/>
    <property type="evidence" value="ECO:0007669"/>
    <property type="project" value="InterPro"/>
</dbReference>
<evidence type="ECO:0000256" key="2">
    <source>
        <dbReference type="ARBA" id="ARBA00022898"/>
    </source>
</evidence>
<dbReference type="InterPro" id="IPR015421">
    <property type="entry name" value="PyrdxlP-dep_Trfase_major"/>
</dbReference>
<dbReference type="InterPro" id="IPR000277">
    <property type="entry name" value="Cys/Met-Metab_PyrdxlP-dep_enz"/>
</dbReference>
<dbReference type="HAMAP" id="MF_02056">
    <property type="entry name" value="MetZ"/>
    <property type="match status" value="1"/>
</dbReference>
<reference evidence="6" key="2">
    <citation type="submission" date="2020-09" db="EMBL/GenBank/DDBJ databases">
        <authorList>
            <person name="Sun Q."/>
            <person name="Zhou Y."/>
        </authorList>
    </citation>
    <scope>NUCLEOTIDE SEQUENCE</scope>
    <source>
        <strain evidence="6">CGMCC 1.15254</strain>
    </source>
</reference>
<evidence type="ECO:0000256" key="3">
    <source>
        <dbReference type="HAMAP-Rule" id="MF_02056"/>
    </source>
</evidence>
<dbReference type="GO" id="GO:0071266">
    <property type="term" value="P:'de novo' L-methionine biosynthetic process"/>
    <property type="evidence" value="ECO:0007669"/>
    <property type="project" value="UniProtKB-UniRule"/>
</dbReference>
<dbReference type="PANTHER" id="PTHR11808:SF80">
    <property type="entry name" value="CYSTATHIONINE GAMMA-LYASE"/>
    <property type="match status" value="1"/>
</dbReference>
<dbReference type="EMBL" id="BMHV01000016">
    <property type="protein sequence ID" value="GGF68253.1"/>
    <property type="molecule type" value="Genomic_DNA"/>
</dbReference>
<evidence type="ECO:0000313" key="7">
    <source>
        <dbReference type="Proteomes" id="UP000632498"/>
    </source>
</evidence>
<comment type="pathway">
    <text evidence="3">Amino-acid biosynthesis; L-methionine biosynthesis via de novo pathway; L-homocysteine from O-succinyl-L-homoserine: step 1/1.</text>
</comment>
<evidence type="ECO:0000256" key="4">
    <source>
        <dbReference type="PIRSR" id="PIRSR001434-2"/>
    </source>
</evidence>
<proteinExistence type="inferred from homology"/>
<dbReference type="FunFam" id="3.40.640.10:FF:000046">
    <property type="entry name" value="Cystathionine gamma-lyase"/>
    <property type="match status" value="1"/>
</dbReference>
<dbReference type="NCBIfam" id="TIGR01325">
    <property type="entry name" value="O_suc_HS_sulf"/>
    <property type="match status" value="1"/>
</dbReference>
<keyword evidence="2 3" id="KW-0663">Pyridoxal phosphate</keyword>
<dbReference type="Gene3D" id="3.40.640.10">
    <property type="entry name" value="Type I PLP-dependent aspartate aminotransferase-like (Major domain)"/>
    <property type="match status" value="1"/>
</dbReference>
<organism evidence="6 7">
    <name type="scientific">Terasakiella brassicae</name>
    <dbReference type="NCBI Taxonomy" id="1634917"/>
    <lineage>
        <taxon>Bacteria</taxon>
        <taxon>Pseudomonadati</taxon>
        <taxon>Pseudomonadota</taxon>
        <taxon>Alphaproteobacteria</taxon>
        <taxon>Rhodospirillales</taxon>
        <taxon>Terasakiellaceae</taxon>
        <taxon>Terasakiella</taxon>
    </lineage>
</organism>
<dbReference type="GO" id="GO:0016765">
    <property type="term" value="F:transferase activity, transferring alkyl or aryl (other than methyl) groups"/>
    <property type="evidence" value="ECO:0007669"/>
    <property type="project" value="UniProtKB-UniRule"/>
</dbReference>
<dbReference type="Pfam" id="PF01053">
    <property type="entry name" value="Cys_Met_Meta_PP"/>
    <property type="match status" value="1"/>
</dbReference>
<dbReference type="FunFam" id="3.90.1150.10:FF:000033">
    <property type="entry name" value="Cystathionine gamma-synthase"/>
    <property type="match status" value="1"/>
</dbReference>
<keyword evidence="7" id="KW-1185">Reference proteome</keyword>
<dbReference type="PIRSF" id="PIRSF001434">
    <property type="entry name" value="CGS"/>
    <property type="match status" value="1"/>
</dbReference>
<dbReference type="Proteomes" id="UP000632498">
    <property type="component" value="Unassembled WGS sequence"/>
</dbReference>
<feature type="modified residue" description="N6-(pyridoxal phosphate)lysine" evidence="3 4">
    <location>
        <position position="208"/>
    </location>
</feature>
<comment type="subunit">
    <text evidence="3">Homotetramer.</text>
</comment>
<dbReference type="AlphaFoldDB" id="A0A917C3I8"/>